<organism evidence="11">
    <name type="scientific">Brassica oleracea</name>
    <name type="common">Wild cabbage</name>
    <dbReference type="NCBI Taxonomy" id="3712"/>
    <lineage>
        <taxon>Eukaryota</taxon>
        <taxon>Viridiplantae</taxon>
        <taxon>Streptophyta</taxon>
        <taxon>Embryophyta</taxon>
        <taxon>Tracheophyta</taxon>
        <taxon>Spermatophyta</taxon>
        <taxon>Magnoliopsida</taxon>
        <taxon>eudicotyledons</taxon>
        <taxon>Gunneridae</taxon>
        <taxon>Pentapetalae</taxon>
        <taxon>rosids</taxon>
        <taxon>malvids</taxon>
        <taxon>Brassicales</taxon>
        <taxon>Brassicaceae</taxon>
        <taxon>Brassiceae</taxon>
        <taxon>Brassica</taxon>
    </lineage>
</organism>
<proteinExistence type="predicted"/>
<dbReference type="InterPro" id="IPR036770">
    <property type="entry name" value="Ankyrin_rpt-contain_sf"/>
</dbReference>
<keyword evidence="5" id="KW-0472">Membrane</keyword>
<dbReference type="InterPro" id="IPR002110">
    <property type="entry name" value="Ankyrin_rpt"/>
</dbReference>
<dbReference type="InterPro" id="IPR055285">
    <property type="entry name" value="ANKRD13_C"/>
</dbReference>
<dbReference type="PROSITE" id="PS50297">
    <property type="entry name" value="ANK_REP_REGION"/>
    <property type="match status" value="1"/>
</dbReference>
<feature type="compositionally biased region" description="Basic residues" evidence="9">
    <location>
        <begin position="611"/>
        <end position="629"/>
    </location>
</feature>
<dbReference type="Pfam" id="PF11904">
    <property type="entry name" value="ANKRD13_C"/>
    <property type="match status" value="1"/>
</dbReference>
<dbReference type="PANTHER" id="PTHR12447:SF25">
    <property type="entry name" value="ANKYRIN REPEAT DOMAIN-CONTAINING PROTEIN 13C"/>
    <property type="match status" value="1"/>
</dbReference>
<protein>
    <recommendedName>
        <fullName evidence="10">Ankyrin repeat domain-containing protein</fullName>
    </recommendedName>
</protein>
<feature type="region of interest" description="Disordered" evidence="9">
    <location>
        <begin position="608"/>
        <end position="645"/>
    </location>
</feature>
<evidence type="ECO:0000256" key="1">
    <source>
        <dbReference type="ARBA" id="ARBA00004586"/>
    </source>
</evidence>
<sequence>MEDYSKYTHSPAHLAVVLHDHAALRRIVIDLPSLAKAGEVTNEAESLEAESRADAVTAVIDRRDVPGRETPLHLAVRMRDPVSAEILMSAGADWSLQNENGWSALQEAVCTREEAIAMIIARHYQPLAWAKWCRRLPRITASASRIRDFYMEITFHFESSVIPFISRIAPSDTYRIWKRGSNLRADMTLAGFDGFRIQRSDQTFLFLGEGYASDDGKVSLPPGSLIVLSHKEKEVTNALEGAGAQPTEAEVAHEVAHMSQTNMYRPGIDVTQADLVPQSNWRRQERTETVGSWKAKVYDMMHVMVSVKSRRVPGAMTDEELFAVDEDRTANGAENDGFEDVLTAEERKQLDSALRMGNSEAAEDEENDVDDHGSGGEANGAPLKEKKGWFGWNKKGAKPGHDGGGEETTAKVKKGSKLAPEEKEKGKSQRSSTLSDNNSKEDAGDGKKGKDKGGAKKKKNESEYKKGLRPVLWLTPDFPLKTEELLPLLDILANKVKAVRRLRELLTTKLPTGTFPVKIAIPIIPTVRVLITFTKFEELQPSEEFSTPPTSPVFHDAKSSDSSSSASWVSWMKGTRGGGQSSDGDSNRYRDSEVDPFMIPSDYKWVDSAEKKRRMKAKKARIRKNRKQGASKPSSSSSRSNQEPE</sequence>
<feature type="region of interest" description="Disordered" evidence="9">
    <location>
        <begin position="357"/>
        <end position="462"/>
    </location>
</feature>
<evidence type="ECO:0000313" key="11">
    <source>
        <dbReference type="EMBL" id="VDD38985.1"/>
    </source>
</evidence>
<keyword evidence="3" id="KW-0256">Endoplasmic reticulum</keyword>
<feature type="domain" description="Ankyrin repeat" evidence="10">
    <location>
        <begin position="184"/>
        <end position="604"/>
    </location>
</feature>
<feature type="compositionally biased region" description="Basic and acidic residues" evidence="9">
    <location>
        <begin position="438"/>
        <end position="462"/>
    </location>
</feature>
<dbReference type="PANTHER" id="PTHR12447">
    <property type="entry name" value="ANKYRIN REPEAT DOMAIN-CONTAINING PROTEIN 13"/>
    <property type="match status" value="1"/>
</dbReference>
<evidence type="ECO:0000256" key="9">
    <source>
        <dbReference type="SAM" id="MobiDB-lite"/>
    </source>
</evidence>
<dbReference type="InterPro" id="IPR021832">
    <property type="entry name" value="ANKRD13"/>
</dbReference>
<dbReference type="EMBL" id="LR031876">
    <property type="protein sequence ID" value="VDD38985.1"/>
    <property type="molecule type" value="Genomic_DNA"/>
</dbReference>
<evidence type="ECO:0000256" key="8">
    <source>
        <dbReference type="PROSITE-ProRule" id="PRU00023"/>
    </source>
</evidence>
<evidence type="ECO:0000256" key="6">
    <source>
        <dbReference type="ARBA" id="ARBA00023186"/>
    </source>
</evidence>
<keyword evidence="4 8" id="KW-0040">ANK repeat</keyword>
<keyword evidence="6" id="KW-0143">Chaperone</keyword>
<feature type="repeat" description="ANK" evidence="8">
    <location>
        <begin position="67"/>
        <end position="99"/>
    </location>
</feature>
<gene>
    <name evidence="11" type="ORF">BOLC7T44545H</name>
</gene>
<feature type="compositionally biased region" description="Low complexity" evidence="9">
    <location>
        <begin position="560"/>
        <end position="570"/>
    </location>
</feature>
<feature type="compositionally biased region" description="Basic and acidic residues" evidence="9">
    <location>
        <begin position="399"/>
        <end position="410"/>
    </location>
</feature>
<feature type="region of interest" description="Disordered" evidence="9">
    <location>
        <begin position="541"/>
        <end position="594"/>
    </location>
</feature>
<name>A0A3P6F026_BRAOL</name>
<dbReference type="Gene3D" id="1.25.40.20">
    <property type="entry name" value="Ankyrin repeat-containing domain"/>
    <property type="match status" value="1"/>
</dbReference>
<evidence type="ECO:0000256" key="4">
    <source>
        <dbReference type="ARBA" id="ARBA00023043"/>
    </source>
</evidence>
<evidence type="ECO:0000256" key="2">
    <source>
        <dbReference type="ARBA" id="ARBA00022737"/>
    </source>
</evidence>
<evidence type="ECO:0000256" key="3">
    <source>
        <dbReference type="ARBA" id="ARBA00022824"/>
    </source>
</evidence>
<evidence type="ECO:0000259" key="10">
    <source>
        <dbReference type="Pfam" id="PF11904"/>
    </source>
</evidence>
<accession>A0A3P6F026</accession>
<evidence type="ECO:0000256" key="7">
    <source>
        <dbReference type="ARBA" id="ARBA00037107"/>
    </source>
</evidence>
<dbReference type="SUPFAM" id="SSF48403">
    <property type="entry name" value="Ankyrin repeat"/>
    <property type="match status" value="1"/>
</dbReference>
<evidence type="ECO:0000256" key="5">
    <source>
        <dbReference type="ARBA" id="ARBA00023136"/>
    </source>
</evidence>
<dbReference type="AlphaFoldDB" id="A0A3P6F026"/>
<comment type="subcellular location">
    <subcellularLocation>
        <location evidence="1">Endoplasmic reticulum membrane</location>
    </subcellularLocation>
</comment>
<feature type="compositionally biased region" description="Low complexity" evidence="9">
    <location>
        <begin position="631"/>
        <end position="645"/>
    </location>
</feature>
<reference evidence="11" key="1">
    <citation type="submission" date="2018-11" db="EMBL/GenBank/DDBJ databases">
        <authorList>
            <consortium name="Genoscope - CEA"/>
            <person name="William W."/>
        </authorList>
    </citation>
    <scope>NUCLEOTIDE SEQUENCE</scope>
</reference>
<keyword evidence="2" id="KW-0677">Repeat</keyword>
<comment type="function">
    <text evidence="7">Acts as a molecular chaperone for G protein-coupled receptors, regulating their biogenesis and exit from the ER.</text>
</comment>
<dbReference type="FunFam" id="1.25.40.20:FF:000331">
    <property type="entry name" value="Ankyrin repeat family protein"/>
    <property type="match status" value="1"/>
</dbReference>
<dbReference type="GO" id="GO:0005789">
    <property type="term" value="C:endoplasmic reticulum membrane"/>
    <property type="evidence" value="ECO:0007669"/>
    <property type="project" value="UniProtKB-SubCell"/>
</dbReference>
<dbReference type="PROSITE" id="PS50088">
    <property type="entry name" value="ANK_REPEAT"/>
    <property type="match status" value="1"/>
</dbReference>